<dbReference type="InterPro" id="IPR006143">
    <property type="entry name" value="RND_pump_MFP"/>
</dbReference>
<dbReference type="InterPro" id="IPR058624">
    <property type="entry name" value="MdtA-like_HH"/>
</dbReference>
<name>A0A941AU43_9GAMM</name>
<feature type="compositionally biased region" description="Basic and acidic residues" evidence="4">
    <location>
        <begin position="500"/>
        <end position="512"/>
    </location>
</feature>
<dbReference type="PANTHER" id="PTHR30469">
    <property type="entry name" value="MULTIDRUG RESISTANCE PROTEIN MDTA"/>
    <property type="match status" value="1"/>
</dbReference>
<dbReference type="GO" id="GO:0015562">
    <property type="term" value="F:efflux transmembrane transporter activity"/>
    <property type="evidence" value="ECO:0007669"/>
    <property type="project" value="TreeGrafter"/>
</dbReference>
<evidence type="ECO:0000259" key="7">
    <source>
        <dbReference type="Pfam" id="PF25917"/>
    </source>
</evidence>
<dbReference type="PANTHER" id="PTHR30469:SF33">
    <property type="entry name" value="SLR1207 PROTEIN"/>
    <property type="match status" value="1"/>
</dbReference>
<dbReference type="GO" id="GO:1990195">
    <property type="term" value="C:macrolide transmembrane transporter complex"/>
    <property type="evidence" value="ECO:0007669"/>
    <property type="project" value="InterPro"/>
</dbReference>
<reference evidence="9" key="2">
    <citation type="submission" date="2021-03" db="EMBL/GenBank/DDBJ databases">
        <authorList>
            <person name="Cao W."/>
        </authorList>
    </citation>
    <scope>NUCLEOTIDE SEQUENCE</scope>
    <source>
        <strain evidence="9">110414</strain>
    </source>
</reference>
<dbReference type="Gene3D" id="2.40.420.20">
    <property type="match status" value="1"/>
</dbReference>
<evidence type="ECO:0000256" key="3">
    <source>
        <dbReference type="SAM" id="Coils"/>
    </source>
</evidence>
<feature type="region of interest" description="Disordered" evidence="4">
    <location>
        <begin position="484"/>
        <end position="512"/>
    </location>
</feature>
<dbReference type="Proteomes" id="UP000673447">
    <property type="component" value="Unassembled WGS sequence"/>
</dbReference>
<dbReference type="Pfam" id="PF25990">
    <property type="entry name" value="Beta-barrel_YknX"/>
    <property type="match status" value="1"/>
</dbReference>
<evidence type="ECO:0000256" key="1">
    <source>
        <dbReference type="ARBA" id="ARBA00009477"/>
    </source>
</evidence>
<dbReference type="Pfam" id="PF25876">
    <property type="entry name" value="HH_MFP_RND"/>
    <property type="match status" value="1"/>
</dbReference>
<evidence type="ECO:0000259" key="6">
    <source>
        <dbReference type="Pfam" id="PF25876"/>
    </source>
</evidence>
<dbReference type="Pfam" id="PF25917">
    <property type="entry name" value="BSH_RND"/>
    <property type="match status" value="1"/>
</dbReference>
<feature type="domain" description="YknX-like beta-barrel" evidence="8">
    <location>
        <begin position="236"/>
        <end position="311"/>
    </location>
</feature>
<comment type="similarity">
    <text evidence="1">Belongs to the membrane fusion protein (MFP) (TC 8.A.1) family.</text>
</comment>
<reference evidence="9" key="1">
    <citation type="journal article" date="2016" name="Int. J. Syst. Evol. Microbiol.">
        <title>Pseudoxanthomonas helianthi sp. nov., isolated from roots of Jerusalem artichoke (Helianthus tuberosus).</title>
        <authorList>
            <person name="Kittiwongwattana C."/>
            <person name="Thawai C."/>
        </authorList>
    </citation>
    <scope>NUCLEOTIDE SEQUENCE</scope>
    <source>
        <strain evidence="9">110414</strain>
    </source>
</reference>
<evidence type="ECO:0000313" key="10">
    <source>
        <dbReference type="Proteomes" id="UP000673447"/>
    </source>
</evidence>
<dbReference type="SUPFAM" id="SSF111369">
    <property type="entry name" value="HlyD-like secretion proteins"/>
    <property type="match status" value="1"/>
</dbReference>
<keyword evidence="5" id="KW-1133">Transmembrane helix</keyword>
<keyword evidence="10" id="KW-1185">Reference proteome</keyword>
<evidence type="ECO:0000256" key="4">
    <source>
        <dbReference type="SAM" id="MobiDB-lite"/>
    </source>
</evidence>
<evidence type="ECO:0000256" key="5">
    <source>
        <dbReference type="SAM" id="Phobius"/>
    </source>
</evidence>
<dbReference type="Gene3D" id="2.40.30.170">
    <property type="match status" value="1"/>
</dbReference>
<dbReference type="Gene3D" id="6.10.140.1990">
    <property type="match status" value="1"/>
</dbReference>
<feature type="domain" description="Multidrug resistance protein MdtA-like barrel-sandwich hybrid" evidence="7">
    <location>
        <begin position="73"/>
        <end position="224"/>
    </location>
</feature>
<dbReference type="GO" id="GO:1990961">
    <property type="term" value="P:xenobiotic detoxification by transmembrane export across the plasma membrane"/>
    <property type="evidence" value="ECO:0007669"/>
    <property type="project" value="InterPro"/>
</dbReference>
<dbReference type="GO" id="GO:1990281">
    <property type="term" value="C:efflux pump complex"/>
    <property type="evidence" value="ECO:0007669"/>
    <property type="project" value="TreeGrafter"/>
</dbReference>
<feature type="coiled-coil region" evidence="3">
    <location>
        <begin position="120"/>
        <end position="185"/>
    </location>
</feature>
<feature type="transmembrane region" description="Helical" evidence="5">
    <location>
        <begin position="15"/>
        <end position="36"/>
    </location>
</feature>
<organism evidence="9 10">
    <name type="scientific">Pseudoxanthomonas helianthi</name>
    <dbReference type="NCBI Taxonomy" id="1453541"/>
    <lineage>
        <taxon>Bacteria</taxon>
        <taxon>Pseudomonadati</taxon>
        <taxon>Pseudomonadota</taxon>
        <taxon>Gammaproteobacteria</taxon>
        <taxon>Lysobacterales</taxon>
        <taxon>Lysobacteraceae</taxon>
        <taxon>Pseudoxanthomonas</taxon>
    </lineage>
</organism>
<dbReference type="RefSeq" id="WP_210536496.1">
    <property type="nucleotide sequence ID" value="NZ_JAGKTC010000002.1"/>
</dbReference>
<keyword evidence="2 3" id="KW-0175">Coiled coil</keyword>
<proteinExistence type="inferred from homology"/>
<dbReference type="GO" id="GO:0030313">
    <property type="term" value="C:cell envelope"/>
    <property type="evidence" value="ECO:0007669"/>
    <property type="project" value="UniProtKB-SubCell"/>
</dbReference>
<comment type="caution">
    <text evidence="9">The sequence shown here is derived from an EMBL/GenBank/DDBJ whole genome shotgun (WGS) entry which is preliminary data.</text>
</comment>
<keyword evidence="5" id="KW-0812">Transmembrane</keyword>
<dbReference type="FunFam" id="2.40.30.170:FF:000010">
    <property type="entry name" value="Efflux RND transporter periplasmic adaptor subunit"/>
    <property type="match status" value="1"/>
</dbReference>
<dbReference type="InterPro" id="IPR030190">
    <property type="entry name" value="MacA_alpha-hairpin_sf"/>
</dbReference>
<dbReference type="EMBL" id="JAGKTC010000002">
    <property type="protein sequence ID" value="MBP3984629.1"/>
    <property type="molecule type" value="Genomic_DNA"/>
</dbReference>
<dbReference type="InterPro" id="IPR058636">
    <property type="entry name" value="Beta-barrel_YknX"/>
</dbReference>
<evidence type="ECO:0000313" key="9">
    <source>
        <dbReference type="EMBL" id="MBP3984629.1"/>
    </source>
</evidence>
<dbReference type="Gene3D" id="2.40.50.100">
    <property type="match status" value="1"/>
</dbReference>
<dbReference type="NCBIfam" id="TIGR01730">
    <property type="entry name" value="RND_mfp"/>
    <property type="match status" value="1"/>
</dbReference>
<keyword evidence="5" id="KW-0472">Membrane</keyword>
<sequence length="512" mass="53931">MSQTARSTPRARNKLATRAVVAVLALLVLAGGWWWWKGREAKAEASAWRTATVERGDIRVAISSTGTLSATSTVTVGSQISGQVTDVLVDFNSRVKKGDVLARIDPSTYEAQIAQGNAQIAAARASLAQAQATLKNAELDYQRKASLGQQKLVAQSDVDLARAARDQARAQLNSAQASIQQQTASTQTTRVNLGRTVIRSPVDGVVLTRSIEPGQTVAASLQAPELFTIAEDLAKMKIELAVDEADIGQVKVGQKVTFTVDAFADRQFKGVVDQVRLSATTTNNVVTYPVVVSVDNSDGTLLPGLTVNAEIAVSERNKVLKLSNAALRFKPAEGSALAQAVPERPSGGGGGSGIIDDLTRTATTMKLDAQQQAAFDGAVAAVKQRQEARRAQAQQGGNSMFGGPGPGGPRMVTMSPANASAMQAQMRQRMTERFQQDFGAFRNTLDDAQKATWDAALGALLNAKRSTVYKLVDGKPQPVMVRLGASDGSSTEISGGGVAEGDKIVTGEKAAE</sequence>
<protein>
    <submittedName>
        <fullName evidence="9">Efflux RND transporter periplasmic adaptor subunit</fullName>
    </submittedName>
</protein>
<evidence type="ECO:0000259" key="8">
    <source>
        <dbReference type="Pfam" id="PF25990"/>
    </source>
</evidence>
<gene>
    <name evidence="9" type="ORF">J5837_09385</name>
</gene>
<evidence type="ECO:0000256" key="2">
    <source>
        <dbReference type="ARBA" id="ARBA00023054"/>
    </source>
</evidence>
<dbReference type="GO" id="GO:0019898">
    <property type="term" value="C:extrinsic component of membrane"/>
    <property type="evidence" value="ECO:0007669"/>
    <property type="project" value="InterPro"/>
</dbReference>
<accession>A0A941AU43</accession>
<dbReference type="InterPro" id="IPR058625">
    <property type="entry name" value="MdtA-like_BSH"/>
</dbReference>
<feature type="domain" description="Multidrug resistance protein MdtA-like alpha-helical hairpin" evidence="6">
    <location>
        <begin position="120"/>
        <end position="181"/>
    </location>
</feature>
<dbReference type="AlphaFoldDB" id="A0A941AU43"/>